<sequence length="421" mass="45668">MVRGKKIGLGEFLGDKAAAYIPEAALPSGPRARADDDTGNFRGGGRGGGDRYSDRNDRYGDRSDQSCSDQSDQWRGDRSGSSSSRNEESSSSWRGGGGGAPSSSSRFERPSRDAFQAEERPAHMRLNLARRGEVSGDVRASSSSGSRLSSFREGGETSGGNGGLLGRNGGGGRAAGRFARGSDDVTTSMGAIRLSTNVDEPRTKKVVAVPDEEPLTEKKLRAQQKREERKKKAEEGRLAAEEAKRQALEEKKLKDEATAQQAEKDRETMRQVLASGKKGEELAVVAAKVFEHSGRPSGAVLFEMVTAAAEDVAKSSANWIAMSAYGELLKVGMEGADKKEQMQALYALQLFLNKYDFPTGLLEKCFMALYSLDIIDEAGFLEHKYDVEGDVPGRMKAIVQTSAWLTWLETPEEESEEEAEE</sequence>
<dbReference type="SMART" id="SM00515">
    <property type="entry name" value="eIF5C"/>
    <property type="match status" value="1"/>
</dbReference>
<dbReference type="PROSITE" id="PS51363">
    <property type="entry name" value="W2"/>
    <property type="match status" value="1"/>
</dbReference>
<reference evidence="3" key="1">
    <citation type="submission" date="2024-01" db="EMBL/GenBank/DDBJ databases">
        <authorList>
            <person name="Webb A."/>
        </authorList>
    </citation>
    <scope>NUCLEOTIDE SEQUENCE</scope>
    <source>
        <strain evidence="3">Pm1</strain>
    </source>
</reference>
<feature type="domain" description="W2" evidence="2">
    <location>
        <begin position="228"/>
        <end position="418"/>
    </location>
</feature>
<gene>
    <name evidence="3" type="ORF">PM001_LOCUS10618</name>
</gene>
<dbReference type="Pfam" id="PF02020">
    <property type="entry name" value="W2"/>
    <property type="match status" value="1"/>
</dbReference>
<dbReference type="AlphaFoldDB" id="A0AAV1TWN3"/>
<name>A0AAV1TWN3_9STRA</name>
<feature type="compositionally biased region" description="Gly residues" evidence="1">
    <location>
        <begin position="156"/>
        <end position="174"/>
    </location>
</feature>
<feature type="compositionally biased region" description="Low complexity" evidence="1">
    <location>
        <begin position="79"/>
        <end position="93"/>
    </location>
</feature>
<feature type="compositionally biased region" description="Basic and acidic residues" evidence="1">
    <location>
        <begin position="48"/>
        <end position="64"/>
    </location>
</feature>
<dbReference type="Proteomes" id="UP001162060">
    <property type="component" value="Unassembled WGS sequence"/>
</dbReference>
<evidence type="ECO:0000313" key="4">
    <source>
        <dbReference type="Proteomes" id="UP001162060"/>
    </source>
</evidence>
<comment type="caution">
    <text evidence="3">The sequence shown here is derived from an EMBL/GenBank/DDBJ whole genome shotgun (WGS) entry which is preliminary data.</text>
</comment>
<evidence type="ECO:0000259" key="2">
    <source>
        <dbReference type="PROSITE" id="PS51363"/>
    </source>
</evidence>
<dbReference type="InterPro" id="IPR016024">
    <property type="entry name" value="ARM-type_fold"/>
</dbReference>
<organism evidence="3 4">
    <name type="scientific">Peronospora matthiolae</name>
    <dbReference type="NCBI Taxonomy" id="2874970"/>
    <lineage>
        <taxon>Eukaryota</taxon>
        <taxon>Sar</taxon>
        <taxon>Stramenopiles</taxon>
        <taxon>Oomycota</taxon>
        <taxon>Peronosporomycetes</taxon>
        <taxon>Peronosporales</taxon>
        <taxon>Peronosporaceae</taxon>
        <taxon>Peronospora</taxon>
    </lineage>
</organism>
<dbReference type="EMBL" id="CAKLBY020000087">
    <property type="protein sequence ID" value="CAK7925468.1"/>
    <property type="molecule type" value="Genomic_DNA"/>
</dbReference>
<accession>A0AAV1TWN3</accession>
<feature type="compositionally biased region" description="Basic and acidic residues" evidence="1">
    <location>
        <begin position="106"/>
        <end position="122"/>
    </location>
</feature>
<dbReference type="SUPFAM" id="SSF48371">
    <property type="entry name" value="ARM repeat"/>
    <property type="match status" value="1"/>
</dbReference>
<feature type="compositionally biased region" description="Basic and acidic residues" evidence="1">
    <location>
        <begin position="215"/>
        <end position="267"/>
    </location>
</feature>
<dbReference type="InterPro" id="IPR003307">
    <property type="entry name" value="W2_domain"/>
</dbReference>
<evidence type="ECO:0000313" key="3">
    <source>
        <dbReference type="EMBL" id="CAK7925468.1"/>
    </source>
</evidence>
<feature type="region of interest" description="Disordered" evidence="1">
    <location>
        <begin position="203"/>
        <end position="267"/>
    </location>
</feature>
<proteinExistence type="predicted"/>
<feature type="compositionally biased region" description="Low complexity" evidence="1">
    <location>
        <begin position="137"/>
        <end position="152"/>
    </location>
</feature>
<dbReference type="Gene3D" id="1.25.40.180">
    <property type="match status" value="1"/>
</dbReference>
<evidence type="ECO:0000256" key="1">
    <source>
        <dbReference type="SAM" id="MobiDB-lite"/>
    </source>
</evidence>
<dbReference type="CDD" id="cd11559">
    <property type="entry name" value="W2_eIF4G1_like"/>
    <property type="match status" value="1"/>
</dbReference>
<feature type="region of interest" description="Disordered" evidence="1">
    <location>
        <begin position="24"/>
        <end position="183"/>
    </location>
</feature>
<protein>
    <recommendedName>
        <fullName evidence="2">W2 domain-containing protein</fullName>
    </recommendedName>
</protein>